<accession>A0ABR3CSE2</accession>
<proteinExistence type="inferred from homology"/>
<feature type="domain" description="Protection of telomeres protein 1 ssDNA-binding" evidence="10">
    <location>
        <begin position="200"/>
        <end position="311"/>
    </location>
</feature>
<dbReference type="InterPro" id="IPR028389">
    <property type="entry name" value="POT1"/>
</dbReference>
<evidence type="ECO:0000256" key="3">
    <source>
        <dbReference type="ARBA" id="ARBA00008442"/>
    </source>
</evidence>
<evidence type="ECO:0000256" key="7">
    <source>
        <dbReference type="ARBA" id="ARBA00023125"/>
    </source>
</evidence>
<gene>
    <name evidence="11" type="ORF">SLS55_002510</name>
</gene>
<dbReference type="Proteomes" id="UP001430584">
    <property type="component" value="Unassembled WGS sequence"/>
</dbReference>
<evidence type="ECO:0000256" key="2">
    <source>
        <dbReference type="ARBA" id="ARBA00004574"/>
    </source>
</evidence>
<keyword evidence="5" id="KW-0158">Chromosome</keyword>
<evidence type="ECO:0000259" key="10">
    <source>
        <dbReference type="Pfam" id="PF16686"/>
    </source>
</evidence>
<dbReference type="InterPro" id="IPR012340">
    <property type="entry name" value="NA-bd_OB-fold"/>
</dbReference>
<dbReference type="Pfam" id="PF02765">
    <property type="entry name" value="POT1"/>
    <property type="match status" value="1"/>
</dbReference>
<evidence type="ECO:0000256" key="4">
    <source>
        <dbReference type="ARBA" id="ARBA00015253"/>
    </source>
</evidence>
<dbReference type="Gene3D" id="2.40.50.140">
    <property type="entry name" value="Nucleic acid-binding proteins"/>
    <property type="match status" value="2"/>
</dbReference>
<keyword evidence="12" id="KW-1185">Reference proteome</keyword>
<dbReference type="GeneID" id="92006595"/>
<dbReference type="PANTHER" id="PTHR14513">
    <property type="entry name" value="PROTECTION OF TELOMERES 1"/>
    <property type="match status" value="1"/>
</dbReference>
<dbReference type="RefSeq" id="XP_066636559.1">
    <property type="nucleotide sequence ID" value="XM_066773992.1"/>
</dbReference>
<evidence type="ECO:0000256" key="5">
    <source>
        <dbReference type="ARBA" id="ARBA00022454"/>
    </source>
</evidence>
<dbReference type="InterPro" id="IPR011564">
    <property type="entry name" value="Telomer_end-bd_POT1/Cdc13"/>
</dbReference>
<dbReference type="InterPro" id="IPR032042">
    <property type="entry name" value="POT1PC"/>
</dbReference>
<evidence type="ECO:0000256" key="8">
    <source>
        <dbReference type="ARBA" id="ARBA00023242"/>
    </source>
</evidence>
<reference evidence="11 12" key="1">
    <citation type="submission" date="2024-02" db="EMBL/GenBank/DDBJ databases">
        <title>De novo assembly and annotation of 12 fungi associated with fruit tree decline syndrome in Ontario, Canada.</title>
        <authorList>
            <person name="Sulman M."/>
            <person name="Ellouze W."/>
            <person name="Ilyukhin E."/>
        </authorList>
    </citation>
    <scope>NUCLEOTIDE SEQUENCE [LARGE SCALE GENOMIC DNA]</scope>
    <source>
        <strain evidence="11 12">FDS-637</strain>
    </source>
</reference>
<comment type="subcellular location">
    <subcellularLocation>
        <location evidence="2">Chromosome</location>
        <location evidence="2">Telomere</location>
    </subcellularLocation>
    <subcellularLocation>
        <location evidence="1">Nucleus</location>
    </subcellularLocation>
</comment>
<evidence type="ECO:0000259" key="9">
    <source>
        <dbReference type="Pfam" id="PF02765"/>
    </source>
</evidence>
<dbReference type="PANTHER" id="PTHR14513:SF0">
    <property type="entry name" value="PROTECTION OF TELOMERES PROTEIN 1"/>
    <property type="match status" value="1"/>
</dbReference>
<organism evidence="11 12">
    <name type="scientific">Diplodia seriata</name>
    <dbReference type="NCBI Taxonomy" id="420778"/>
    <lineage>
        <taxon>Eukaryota</taxon>
        <taxon>Fungi</taxon>
        <taxon>Dikarya</taxon>
        <taxon>Ascomycota</taxon>
        <taxon>Pezizomycotina</taxon>
        <taxon>Dothideomycetes</taxon>
        <taxon>Dothideomycetes incertae sedis</taxon>
        <taxon>Botryosphaeriales</taxon>
        <taxon>Botryosphaeriaceae</taxon>
        <taxon>Diplodia</taxon>
    </lineage>
</organism>
<protein>
    <recommendedName>
        <fullName evidence="4">Protection of telomeres protein 1</fullName>
    </recommendedName>
</protein>
<keyword evidence="8" id="KW-0539">Nucleus</keyword>
<dbReference type="SUPFAM" id="SSF50249">
    <property type="entry name" value="Nucleic acid-binding proteins"/>
    <property type="match status" value="2"/>
</dbReference>
<sequence length="312" mass="35069">MPLGAPMRQLDGFVTIEQALAHSKDSKDSRVPVVNVIGVVSEILPTKPSRGSDLQFAVQLQDHSVTAKLGEGQDVRARWFIKPEEQAPKIETVGDTVILRKFKACVHSYEKSNKPILLRQYYSECIVFPSNAMPDPHFNDSYASGQMLHYSAMPQSAKPPTPEQQVWAISLHHTLCSTSTLKSGSVVNVPSRQPTDKFGLIKSVGPRQFFDLVVEVVKIYPRASEIYVTDYTENNLLYRYKYPDEDVDLDASRDGDAYDYTGLNRRKAWPGPFGQMTLQVKLWGPHATAFDKIGEGEIVELKNVHIKMDRSE</sequence>
<comment type="caution">
    <text evidence="11">The sequence shown here is derived from an EMBL/GenBank/DDBJ whole genome shotgun (WGS) entry which is preliminary data.</text>
</comment>
<comment type="similarity">
    <text evidence="3">Belongs to the telombin family.</text>
</comment>
<dbReference type="Pfam" id="PF16686">
    <property type="entry name" value="POT1PC"/>
    <property type="match status" value="1"/>
</dbReference>
<evidence type="ECO:0000256" key="1">
    <source>
        <dbReference type="ARBA" id="ARBA00004123"/>
    </source>
</evidence>
<evidence type="ECO:0000313" key="12">
    <source>
        <dbReference type="Proteomes" id="UP001430584"/>
    </source>
</evidence>
<evidence type="ECO:0000256" key="6">
    <source>
        <dbReference type="ARBA" id="ARBA00022895"/>
    </source>
</evidence>
<dbReference type="EMBL" id="JAJVCZ030000002">
    <property type="protein sequence ID" value="KAL0263530.1"/>
    <property type="molecule type" value="Genomic_DNA"/>
</dbReference>
<keyword evidence="6" id="KW-0779">Telomere</keyword>
<feature type="domain" description="Telomeric single stranded DNA binding POT1/Cdc13" evidence="9">
    <location>
        <begin position="32"/>
        <end position="107"/>
    </location>
</feature>
<name>A0ABR3CSE2_9PEZI</name>
<keyword evidence="7" id="KW-0238">DNA-binding</keyword>
<evidence type="ECO:0000313" key="11">
    <source>
        <dbReference type="EMBL" id="KAL0263530.1"/>
    </source>
</evidence>